<dbReference type="SMART" id="SM00347">
    <property type="entry name" value="HTH_MARR"/>
    <property type="match status" value="1"/>
</dbReference>
<dbReference type="InterPro" id="IPR000835">
    <property type="entry name" value="HTH_MarR-typ"/>
</dbReference>
<dbReference type="Gene3D" id="1.10.10.10">
    <property type="entry name" value="Winged helix-like DNA-binding domain superfamily/Winged helix DNA-binding domain"/>
    <property type="match status" value="1"/>
</dbReference>
<dbReference type="AlphaFoldDB" id="A0A5C4SZV4"/>
<dbReference type="InterPro" id="IPR036388">
    <property type="entry name" value="WH-like_DNA-bd_sf"/>
</dbReference>
<dbReference type="PROSITE" id="PS50995">
    <property type="entry name" value="HTH_MARR_2"/>
    <property type="match status" value="1"/>
</dbReference>
<keyword evidence="2" id="KW-0238">DNA-binding</keyword>
<dbReference type="RefSeq" id="WP_139606161.1">
    <property type="nucleotide sequence ID" value="NZ_VDCQ01000061.1"/>
</dbReference>
<evidence type="ECO:0000256" key="3">
    <source>
        <dbReference type="ARBA" id="ARBA00023163"/>
    </source>
</evidence>
<dbReference type="Proteomes" id="UP000307943">
    <property type="component" value="Unassembled WGS sequence"/>
</dbReference>
<name>A0A5C4SZV4_9BACL</name>
<dbReference type="Pfam" id="PF01047">
    <property type="entry name" value="MarR"/>
    <property type="match status" value="1"/>
</dbReference>
<reference evidence="5 6" key="1">
    <citation type="submission" date="2019-05" db="EMBL/GenBank/DDBJ databases">
        <title>We sequenced the genome of Paenibacillus hemerocallicola KCTC 33185 for further insight into its adaptation and study the phylogeny of Paenibacillus.</title>
        <authorList>
            <person name="Narsing Rao M.P."/>
        </authorList>
    </citation>
    <scope>NUCLEOTIDE SEQUENCE [LARGE SCALE GENOMIC DNA]</scope>
    <source>
        <strain evidence="5 6">KCTC 33185</strain>
    </source>
</reference>
<keyword evidence="6" id="KW-1185">Reference proteome</keyword>
<evidence type="ECO:0000313" key="6">
    <source>
        <dbReference type="Proteomes" id="UP000307943"/>
    </source>
</evidence>
<dbReference type="CDD" id="cd00090">
    <property type="entry name" value="HTH_ARSR"/>
    <property type="match status" value="1"/>
</dbReference>
<evidence type="ECO:0000256" key="2">
    <source>
        <dbReference type="ARBA" id="ARBA00023125"/>
    </source>
</evidence>
<dbReference type="OrthoDB" id="2355600at2"/>
<evidence type="ECO:0000259" key="4">
    <source>
        <dbReference type="PROSITE" id="PS50995"/>
    </source>
</evidence>
<feature type="domain" description="HTH marR-type" evidence="4">
    <location>
        <begin position="5"/>
        <end position="143"/>
    </location>
</feature>
<sequence>MDNRNEELIACVKEMNEANYEINTLLLQEYRSLLDDEITTKQAIILEWVHKRGKLTVSEIAELMQVSSSAVSQIIGKLEKGGYVKREINLQNRREIFVLSGERGDAYFAKHEQVERSIVERFYTKLDFEEAVLLKNIMLKLKGIVEKELGVR</sequence>
<dbReference type="InterPro" id="IPR011991">
    <property type="entry name" value="ArsR-like_HTH"/>
</dbReference>
<proteinExistence type="predicted"/>
<evidence type="ECO:0000313" key="5">
    <source>
        <dbReference type="EMBL" id="TNJ62332.1"/>
    </source>
</evidence>
<keyword evidence="3" id="KW-0804">Transcription</keyword>
<dbReference type="PANTHER" id="PTHR42756:SF1">
    <property type="entry name" value="TRANSCRIPTIONAL REPRESSOR OF EMRAB OPERON"/>
    <property type="match status" value="1"/>
</dbReference>
<accession>A0A5C4SZV4</accession>
<protein>
    <submittedName>
        <fullName evidence="5">MarR family transcriptional regulator</fullName>
    </submittedName>
</protein>
<evidence type="ECO:0000256" key="1">
    <source>
        <dbReference type="ARBA" id="ARBA00023015"/>
    </source>
</evidence>
<dbReference type="PANTHER" id="PTHR42756">
    <property type="entry name" value="TRANSCRIPTIONAL REGULATOR, MARR"/>
    <property type="match status" value="1"/>
</dbReference>
<dbReference type="InterPro" id="IPR036390">
    <property type="entry name" value="WH_DNA-bd_sf"/>
</dbReference>
<keyword evidence="1" id="KW-0805">Transcription regulation</keyword>
<dbReference type="EMBL" id="VDCQ01000061">
    <property type="protein sequence ID" value="TNJ62332.1"/>
    <property type="molecule type" value="Genomic_DNA"/>
</dbReference>
<dbReference type="PRINTS" id="PR00598">
    <property type="entry name" value="HTHMARR"/>
</dbReference>
<gene>
    <name evidence="5" type="ORF">FE784_31075</name>
</gene>
<dbReference type="GO" id="GO:0003700">
    <property type="term" value="F:DNA-binding transcription factor activity"/>
    <property type="evidence" value="ECO:0007669"/>
    <property type="project" value="InterPro"/>
</dbReference>
<dbReference type="GO" id="GO:0003677">
    <property type="term" value="F:DNA binding"/>
    <property type="evidence" value="ECO:0007669"/>
    <property type="project" value="UniProtKB-KW"/>
</dbReference>
<organism evidence="5 6">
    <name type="scientific">Paenibacillus hemerocallicola</name>
    <dbReference type="NCBI Taxonomy" id="1172614"/>
    <lineage>
        <taxon>Bacteria</taxon>
        <taxon>Bacillati</taxon>
        <taxon>Bacillota</taxon>
        <taxon>Bacilli</taxon>
        <taxon>Bacillales</taxon>
        <taxon>Paenibacillaceae</taxon>
        <taxon>Paenibacillus</taxon>
    </lineage>
</organism>
<comment type="caution">
    <text evidence="5">The sequence shown here is derived from an EMBL/GenBank/DDBJ whole genome shotgun (WGS) entry which is preliminary data.</text>
</comment>
<dbReference type="SUPFAM" id="SSF46785">
    <property type="entry name" value="Winged helix' DNA-binding domain"/>
    <property type="match status" value="1"/>
</dbReference>